<keyword evidence="9 16" id="KW-0378">Hydrolase</keyword>
<reference evidence="21 22" key="1">
    <citation type="submission" date="2010-12" db="EMBL/GenBank/DDBJ databases">
        <title>Complete sequence of Desulfurispirillum indicum S5.</title>
        <authorList>
            <consortium name="US DOE Joint Genome Institute"/>
            <person name="Lucas S."/>
            <person name="Copeland A."/>
            <person name="Lapidus A."/>
            <person name="Cheng J.-F."/>
            <person name="Goodwin L."/>
            <person name="Pitluck S."/>
            <person name="Chertkov O."/>
            <person name="Held B."/>
            <person name="Detter J.C."/>
            <person name="Han C."/>
            <person name="Tapia R."/>
            <person name="Land M."/>
            <person name="Hauser L."/>
            <person name="Kyrpides N."/>
            <person name="Ivanova N."/>
            <person name="Mikhailova N."/>
            <person name="Haggblom M."/>
            <person name="Rauschenbach I."/>
            <person name="Bini E."/>
            <person name="Woyke T."/>
        </authorList>
    </citation>
    <scope>NUCLEOTIDE SEQUENCE [LARGE SCALE GENOMIC DNA]</scope>
    <source>
        <strain evidence="22">ATCC BAA-1389 / DSM 22839 / S5</strain>
    </source>
</reference>
<dbReference type="InterPro" id="IPR020045">
    <property type="entry name" value="DNA_polI_H3TH"/>
</dbReference>
<dbReference type="SMART" id="SM00279">
    <property type="entry name" value="HhH2"/>
    <property type="match status" value="1"/>
</dbReference>
<evidence type="ECO:0000256" key="6">
    <source>
        <dbReference type="ARBA" id="ARBA00022705"/>
    </source>
</evidence>
<dbReference type="Pfam" id="PF02739">
    <property type="entry name" value="5_3_exonuc_N"/>
    <property type="match status" value="1"/>
</dbReference>
<keyword evidence="10 16" id="KW-0269">Exonuclease</keyword>
<dbReference type="InterPro" id="IPR002298">
    <property type="entry name" value="DNA_polymerase_A"/>
</dbReference>
<dbReference type="SUPFAM" id="SSF56672">
    <property type="entry name" value="DNA/RNA polymerases"/>
    <property type="match status" value="1"/>
</dbReference>
<name>E6W0E6_DESIS</name>
<dbReference type="Gene3D" id="1.10.150.20">
    <property type="entry name" value="5' to 3' exonuclease, C-terminal subdomain"/>
    <property type="match status" value="2"/>
</dbReference>
<evidence type="ECO:0000256" key="13">
    <source>
        <dbReference type="ARBA" id="ARBA00023204"/>
    </source>
</evidence>
<dbReference type="CDD" id="cd08637">
    <property type="entry name" value="DNA_pol_A_pol_I_C"/>
    <property type="match status" value="1"/>
</dbReference>
<dbReference type="Gene3D" id="1.20.1060.10">
    <property type="entry name" value="Taq DNA Polymerase, Chain T, domain 4"/>
    <property type="match status" value="1"/>
</dbReference>
<dbReference type="Gene3D" id="3.30.70.370">
    <property type="match status" value="1"/>
</dbReference>
<dbReference type="Pfam" id="PF01367">
    <property type="entry name" value="5_3_exonuc"/>
    <property type="match status" value="1"/>
</dbReference>
<feature type="domain" description="3'-5' exonuclease" evidence="18">
    <location>
        <begin position="293"/>
        <end position="479"/>
    </location>
</feature>
<dbReference type="InterPro" id="IPR012337">
    <property type="entry name" value="RNaseH-like_sf"/>
</dbReference>
<evidence type="ECO:0000256" key="10">
    <source>
        <dbReference type="ARBA" id="ARBA00022839"/>
    </source>
</evidence>
<dbReference type="InterPro" id="IPR002562">
    <property type="entry name" value="3'-5'_exonuclease_dom"/>
</dbReference>
<evidence type="ECO:0000256" key="12">
    <source>
        <dbReference type="ARBA" id="ARBA00023125"/>
    </source>
</evidence>
<dbReference type="Gene3D" id="3.40.50.1010">
    <property type="entry name" value="5'-nuclease"/>
    <property type="match status" value="1"/>
</dbReference>
<dbReference type="Pfam" id="PF01612">
    <property type="entry name" value="DNA_pol_A_exo1"/>
    <property type="match status" value="1"/>
</dbReference>
<evidence type="ECO:0000313" key="21">
    <source>
        <dbReference type="EMBL" id="ADU66364.1"/>
    </source>
</evidence>
<dbReference type="PANTHER" id="PTHR10133">
    <property type="entry name" value="DNA POLYMERASE I"/>
    <property type="match status" value="1"/>
</dbReference>
<dbReference type="NCBIfam" id="TIGR00593">
    <property type="entry name" value="pola"/>
    <property type="match status" value="1"/>
</dbReference>
<dbReference type="SUPFAM" id="SSF88723">
    <property type="entry name" value="PIN domain-like"/>
    <property type="match status" value="1"/>
</dbReference>
<dbReference type="InterPro" id="IPR008918">
    <property type="entry name" value="HhH2"/>
</dbReference>
<evidence type="ECO:0000259" key="18">
    <source>
        <dbReference type="SMART" id="SM00474"/>
    </source>
</evidence>
<evidence type="ECO:0000256" key="9">
    <source>
        <dbReference type="ARBA" id="ARBA00022801"/>
    </source>
</evidence>
<dbReference type="GO" id="GO:0006261">
    <property type="term" value="P:DNA-templated DNA replication"/>
    <property type="evidence" value="ECO:0007669"/>
    <property type="project" value="UniProtKB-UniRule"/>
</dbReference>
<dbReference type="SUPFAM" id="SSF53098">
    <property type="entry name" value="Ribonuclease H-like"/>
    <property type="match status" value="1"/>
</dbReference>
<keyword evidence="12 16" id="KW-0238">DNA-binding</keyword>
<dbReference type="FunFam" id="1.20.1060.10:FF:000001">
    <property type="entry name" value="DNA polymerase I"/>
    <property type="match status" value="1"/>
</dbReference>
<accession>E6W0E6</accession>
<dbReference type="InterPro" id="IPR020046">
    <property type="entry name" value="5-3_exonucl_a-hlix_arch_N"/>
</dbReference>
<dbReference type="HOGENOM" id="CLU_004675_0_0_0"/>
<dbReference type="FunCoup" id="E6W0E6">
    <property type="interactions" value="470"/>
</dbReference>
<dbReference type="eggNOG" id="COG0258">
    <property type="taxonomic scope" value="Bacteria"/>
</dbReference>
<dbReference type="KEGG" id="din:Selin_1634"/>
<evidence type="ECO:0000256" key="15">
    <source>
        <dbReference type="NCBIfam" id="TIGR00593"/>
    </source>
</evidence>
<evidence type="ECO:0000256" key="4">
    <source>
        <dbReference type="ARBA" id="ARBA00022679"/>
    </source>
</evidence>
<dbReference type="eggNOG" id="COG0749">
    <property type="taxonomic scope" value="Bacteria"/>
</dbReference>
<comment type="similarity">
    <text evidence="1 16">Belongs to the DNA polymerase type-A family.</text>
</comment>
<dbReference type="InterPro" id="IPR029060">
    <property type="entry name" value="PIN-like_dom_sf"/>
</dbReference>
<dbReference type="CDD" id="cd09898">
    <property type="entry name" value="H3TH_53EXO"/>
    <property type="match status" value="1"/>
</dbReference>
<dbReference type="Pfam" id="PF00476">
    <property type="entry name" value="DNA_pol_A"/>
    <property type="match status" value="1"/>
</dbReference>
<evidence type="ECO:0000256" key="5">
    <source>
        <dbReference type="ARBA" id="ARBA00022695"/>
    </source>
</evidence>
<proteinExistence type="inferred from homology"/>
<dbReference type="EC" id="2.7.7.7" evidence="2 15"/>
<evidence type="ECO:0000256" key="3">
    <source>
        <dbReference type="ARBA" id="ARBA00020311"/>
    </source>
</evidence>
<evidence type="ECO:0000256" key="17">
    <source>
        <dbReference type="SAM" id="Coils"/>
    </source>
</evidence>
<dbReference type="GO" id="GO:0003677">
    <property type="term" value="F:DNA binding"/>
    <property type="evidence" value="ECO:0007669"/>
    <property type="project" value="UniProtKB-UniRule"/>
</dbReference>
<evidence type="ECO:0000259" key="19">
    <source>
        <dbReference type="SMART" id="SM00475"/>
    </source>
</evidence>
<evidence type="ECO:0000256" key="2">
    <source>
        <dbReference type="ARBA" id="ARBA00012417"/>
    </source>
</evidence>
<dbReference type="Gene3D" id="3.30.420.10">
    <property type="entry name" value="Ribonuclease H-like superfamily/Ribonuclease H"/>
    <property type="match status" value="1"/>
</dbReference>
<dbReference type="SUPFAM" id="SSF47807">
    <property type="entry name" value="5' to 3' exonuclease, C-terminal subdomain"/>
    <property type="match status" value="1"/>
</dbReference>
<dbReference type="InterPro" id="IPR043502">
    <property type="entry name" value="DNA/RNA_pol_sf"/>
</dbReference>
<dbReference type="FunFam" id="1.10.150.20:FF:000003">
    <property type="entry name" value="DNA polymerase I"/>
    <property type="match status" value="1"/>
</dbReference>
<dbReference type="GO" id="GO:0006302">
    <property type="term" value="P:double-strand break repair"/>
    <property type="evidence" value="ECO:0007669"/>
    <property type="project" value="TreeGrafter"/>
</dbReference>
<dbReference type="CDD" id="cd09859">
    <property type="entry name" value="PIN_53EXO"/>
    <property type="match status" value="1"/>
</dbReference>
<dbReference type="InParanoid" id="E6W0E6"/>
<protein>
    <recommendedName>
        <fullName evidence="3 15">DNA polymerase I</fullName>
        <ecNumber evidence="2 15">2.7.7.7</ecNumber>
    </recommendedName>
</protein>
<feature type="domain" description="5'-3' exonuclease" evidence="19">
    <location>
        <begin position="1"/>
        <end position="255"/>
    </location>
</feature>
<dbReference type="AlphaFoldDB" id="E6W0E6"/>
<comment type="function">
    <text evidence="16">In addition to polymerase activity, this DNA polymerase exhibits 3'-5' and 5'-3' exonuclease activity.</text>
</comment>
<keyword evidence="11 16" id="KW-0239">DNA-directed DNA polymerase</keyword>
<dbReference type="InterPro" id="IPR036279">
    <property type="entry name" value="5-3_exonuclease_C_sf"/>
</dbReference>
<keyword evidence="6 16" id="KW-0235">DNA replication</keyword>
<sequence length="881" mass="98481">MKLLLVDGNSFIYKAFYAIRGLSNRAGLPTNAIYGFRNILEKCHNAIEPDGIVVVFDAPGPTFRHESYPQYKAQRQKAPEDLISQIPWIHRLVEAQGLKRLCIEGFEADDVIGTITCQAQDAGYREVYIATSDKDLGQLLTKPGVFLYDTSKERILDAAAFHDKMGVTPAQVIDYLALVGDASDNIPGVKGIGPKSAQKLLEQYGTLDNIYAHVDEISGAVGKRLQEFRDDAFLSRRLLELHTSVPLDDSDFRPGVPNVPELYEIYSELGFQGLRDKLNYQVDAPPAAAVATDIDVRIADTAEAFAELLHEAATAAVIAIDTETTSEHAVEADLVGISIAIGEQAWYVPIDHAHTDTHRNMPTADVQKLITALDRSDLLLVGQNIKYDLIVLQRHDMALPQPRLFDTMIASYLLDANRRSHGLDQLAVEFLSHEMIAFKDVVPKGSTFRDVDIPTAARYAGEDAAITLALYNLFAPRIEQEYHELFHAIEMPLVRVLCHMEMLGIAVDREMLGNLHESFTRRLHELEEKIYELAGEAFNINSPKQLATLLFEKMGIPPVKKTKTGYSTDVSVLEALAPQYEIANVLTQYRMVSKLLSTYVNALSELINPWTGRIHTSFNQTVANTGRLSSSDPNLQNIPIRTEEGREVRKAFVPAPGFCFVAADYSQIELRIAAHLSGDESMLKSFAEEKDIHAQTADAIFGSSEPNYRRMAKAVNFGILYGISAFKLSRDLGMTPKEGQALIDSYFLRYPGVKAYIDHQIAFAREHGYAQTLYGRRRYLPDINSRNRNIREAAERNAVNMPIQGTSADIIKIAMNRIHQQLAPYQARMLLQIHDELLFEVPFEQAEPFSAFLQEQMESAAQLKVRLTVTVSSGNNWNDVH</sequence>
<dbReference type="EMBL" id="CP002432">
    <property type="protein sequence ID" value="ADU66364.1"/>
    <property type="molecule type" value="Genomic_DNA"/>
</dbReference>
<dbReference type="InterPro" id="IPR018320">
    <property type="entry name" value="DNA_polymerase_1"/>
</dbReference>
<dbReference type="InterPro" id="IPR036397">
    <property type="entry name" value="RNaseH_sf"/>
</dbReference>
<evidence type="ECO:0000256" key="1">
    <source>
        <dbReference type="ARBA" id="ARBA00007705"/>
    </source>
</evidence>
<comment type="catalytic activity">
    <reaction evidence="14 16">
        <text>DNA(n) + a 2'-deoxyribonucleoside 5'-triphosphate = DNA(n+1) + diphosphate</text>
        <dbReference type="Rhea" id="RHEA:22508"/>
        <dbReference type="Rhea" id="RHEA-COMP:17339"/>
        <dbReference type="Rhea" id="RHEA-COMP:17340"/>
        <dbReference type="ChEBI" id="CHEBI:33019"/>
        <dbReference type="ChEBI" id="CHEBI:61560"/>
        <dbReference type="ChEBI" id="CHEBI:173112"/>
        <dbReference type="EC" id="2.7.7.7"/>
    </reaction>
</comment>
<dbReference type="SMART" id="SM00474">
    <property type="entry name" value="35EXOc"/>
    <property type="match status" value="1"/>
</dbReference>
<dbReference type="SMART" id="SM00482">
    <property type="entry name" value="POLAc"/>
    <property type="match status" value="1"/>
</dbReference>
<dbReference type="Proteomes" id="UP000002572">
    <property type="component" value="Chromosome"/>
</dbReference>
<dbReference type="PROSITE" id="PS00447">
    <property type="entry name" value="DNA_POLYMERASE_A"/>
    <property type="match status" value="1"/>
</dbReference>
<evidence type="ECO:0000256" key="7">
    <source>
        <dbReference type="ARBA" id="ARBA00022722"/>
    </source>
</evidence>
<keyword evidence="8 16" id="KW-0227">DNA damage</keyword>
<evidence type="ECO:0000259" key="20">
    <source>
        <dbReference type="SMART" id="SM00482"/>
    </source>
</evidence>
<evidence type="ECO:0000256" key="11">
    <source>
        <dbReference type="ARBA" id="ARBA00022932"/>
    </source>
</evidence>
<feature type="domain" description="DNA-directed DNA polymerase family A palm" evidence="20">
    <location>
        <begin position="645"/>
        <end position="845"/>
    </location>
</feature>
<dbReference type="InterPro" id="IPR002421">
    <property type="entry name" value="5-3_exonuclease"/>
</dbReference>
<dbReference type="GO" id="GO:0003887">
    <property type="term" value="F:DNA-directed DNA polymerase activity"/>
    <property type="evidence" value="ECO:0007669"/>
    <property type="project" value="UniProtKB-UniRule"/>
</dbReference>
<gene>
    <name evidence="16" type="primary">polA</name>
    <name evidence="21" type="ordered locus">Selin_1634</name>
</gene>
<keyword evidence="17" id="KW-0175">Coiled coil</keyword>
<dbReference type="InterPro" id="IPR019760">
    <property type="entry name" value="DNA-dir_DNA_pol_A_CS"/>
</dbReference>
<dbReference type="InterPro" id="IPR001098">
    <property type="entry name" value="DNA-dir_DNA_pol_A_palm_dom"/>
</dbReference>
<dbReference type="OrthoDB" id="9806424at2"/>
<keyword evidence="13 16" id="KW-0234">DNA repair</keyword>
<keyword evidence="22" id="KW-1185">Reference proteome</keyword>
<dbReference type="PRINTS" id="PR00868">
    <property type="entry name" value="DNAPOLI"/>
</dbReference>
<dbReference type="FunFam" id="1.10.150.20:FF:000002">
    <property type="entry name" value="DNA polymerase I"/>
    <property type="match status" value="1"/>
</dbReference>
<dbReference type="GO" id="GO:0008408">
    <property type="term" value="F:3'-5' exonuclease activity"/>
    <property type="evidence" value="ECO:0007669"/>
    <property type="project" value="UniProtKB-UniRule"/>
</dbReference>
<dbReference type="STRING" id="653733.Selin_1634"/>
<keyword evidence="4 16" id="KW-0808">Transferase</keyword>
<dbReference type="PANTHER" id="PTHR10133:SF27">
    <property type="entry name" value="DNA POLYMERASE NU"/>
    <property type="match status" value="1"/>
</dbReference>
<dbReference type="RefSeq" id="WP_013506244.1">
    <property type="nucleotide sequence ID" value="NC_014836.1"/>
</dbReference>
<evidence type="ECO:0000256" key="16">
    <source>
        <dbReference type="RuleBase" id="RU004460"/>
    </source>
</evidence>
<dbReference type="GO" id="GO:0008409">
    <property type="term" value="F:5'-3' exonuclease activity"/>
    <property type="evidence" value="ECO:0007669"/>
    <property type="project" value="UniProtKB-UniRule"/>
</dbReference>
<dbReference type="CDD" id="cd06139">
    <property type="entry name" value="DNA_polA_I_Ecoli_like_exo"/>
    <property type="match status" value="1"/>
</dbReference>
<dbReference type="NCBIfam" id="NF004397">
    <property type="entry name" value="PRK05755.1"/>
    <property type="match status" value="1"/>
</dbReference>
<keyword evidence="7" id="KW-0540">Nuclease</keyword>
<evidence type="ECO:0000256" key="8">
    <source>
        <dbReference type="ARBA" id="ARBA00022763"/>
    </source>
</evidence>
<organism evidence="21 22">
    <name type="scientific">Desulfurispirillum indicum (strain ATCC BAA-1389 / DSM 22839 / S5)</name>
    <dbReference type="NCBI Taxonomy" id="653733"/>
    <lineage>
        <taxon>Bacteria</taxon>
        <taxon>Pseudomonadati</taxon>
        <taxon>Chrysiogenota</taxon>
        <taxon>Chrysiogenia</taxon>
        <taxon>Chrysiogenales</taxon>
        <taxon>Chrysiogenaceae</taxon>
        <taxon>Desulfurispirillum</taxon>
    </lineage>
</organism>
<evidence type="ECO:0000256" key="14">
    <source>
        <dbReference type="ARBA" id="ARBA00049244"/>
    </source>
</evidence>
<keyword evidence="5 16" id="KW-0548">Nucleotidyltransferase</keyword>
<dbReference type="SMART" id="SM00475">
    <property type="entry name" value="53EXOc"/>
    <property type="match status" value="1"/>
</dbReference>
<feature type="coiled-coil region" evidence="17">
    <location>
        <begin position="509"/>
        <end position="536"/>
    </location>
</feature>
<evidence type="ECO:0000313" key="22">
    <source>
        <dbReference type="Proteomes" id="UP000002572"/>
    </source>
</evidence>